<evidence type="ECO:0000313" key="7">
    <source>
        <dbReference type="Proteomes" id="UP000219612"/>
    </source>
</evidence>
<dbReference type="PANTHER" id="PTHR43179:SF12">
    <property type="entry name" value="GALACTOFURANOSYLTRANSFERASE GLFT2"/>
    <property type="match status" value="1"/>
</dbReference>
<evidence type="ECO:0000313" key="6">
    <source>
        <dbReference type="EMBL" id="SNY49274.1"/>
    </source>
</evidence>
<comment type="pathway">
    <text evidence="1">Cell wall biogenesis; cell wall polysaccharide biosynthesis.</text>
</comment>
<feature type="domain" description="Glycosyltransferase 2-like" evidence="5">
    <location>
        <begin position="16"/>
        <end position="160"/>
    </location>
</feature>
<dbReference type="RefSeq" id="WP_097322082.1">
    <property type="nucleotide sequence ID" value="NZ_OBDY01000009.1"/>
</dbReference>
<dbReference type="SUPFAM" id="SSF53448">
    <property type="entry name" value="Nucleotide-diphospho-sugar transferases"/>
    <property type="match status" value="1"/>
</dbReference>
<gene>
    <name evidence="6" type="ORF">SAMN05421748_109275</name>
</gene>
<evidence type="ECO:0000256" key="1">
    <source>
        <dbReference type="ARBA" id="ARBA00004776"/>
    </source>
</evidence>
<dbReference type="AlphaFoldDB" id="A0A285IMU7"/>
<protein>
    <submittedName>
        <fullName evidence="6">Glycosyltransferase, GT2 family</fullName>
    </submittedName>
</protein>
<evidence type="ECO:0000259" key="5">
    <source>
        <dbReference type="Pfam" id="PF00535"/>
    </source>
</evidence>
<dbReference type="PANTHER" id="PTHR43179">
    <property type="entry name" value="RHAMNOSYLTRANSFERASE WBBL"/>
    <property type="match status" value="1"/>
</dbReference>
<keyword evidence="3" id="KW-0328">Glycosyltransferase</keyword>
<dbReference type="GO" id="GO:0016757">
    <property type="term" value="F:glycosyltransferase activity"/>
    <property type="evidence" value="ECO:0007669"/>
    <property type="project" value="UniProtKB-KW"/>
</dbReference>
<dbReference type="InterPro" id="IPR029044">
    <property type="entry name" value="Nucleotide-diphossugar_trans"/>
</dbReference>
<keyword evidence="4 6" id="KW-0808">Transferase</keyword>
<evidence type="ECO:0000256" key="2">
    <source>
        <dbReference type="ARBA" id="ARBA00006739"/>
    </source>
</evidence>
<accession>A0A285IMU7</accession>
<dbReference type="InterPro" id="IPR001173">
    <property type="entry name" value="Glyco_trans_2-like"/>
</dbReference>
<sequence length="276" mass="30086">MSLDTNQLSVETDDVTVVVATRNRADRLRETMPRHRARTILVDNASDQELPALPGVDVVRLDANRGAAARNVGVERARTRYVAFADDDSYWTPGSLARAADIMDAHPRVALLAARVLVGPEGRLDPVSAEMAASPLGRGTAGPSILGFLACSVIVRRDAFLAAGGFEPRLFVYGEEALLAMDLAAAGYELSYAPELTVRHLPQPAGRDNGARARRETRNRVLTAVLRRPLPVIGRTLLTAVRRSPRSVFGVTRDLPWALNHRRPLPPEVEAALRRL</sequence>
<name>A0A285IMU7_9ACTN</name>
<comment type="similarity">
    <text evidence="2">Belongs to the glycosyltransferase 2 family.</text>
</comment>
<evidence type="ECO:0000256" key="4">
    <source>
        <dbReference type="ARBA" id="ARBA00022679"/>
    </source>
</evidence>
<organism evidence="6 7">
    <name type="scientific">Paractinoplanes atraurantiacus</name>
    <dbReference type="NCBI Taxonomy" id="1036182"/>
    <lineage>
        <taxon>Bacteria</taxon>
        <taxon>Bacillati</taxon>
        <taxon>Actinomycetota</taxon>
        <taxon>Actinomycetes</taxon>
        <taxon>Micromonosporales</taxon>
        <taxon>Micromonosporaceae</taxon>
        <taxon>Paractinoplanes</taxon>
    </lineage>
</organism>
<dbReference type="OrthoDB" id="7665907at2"/>
<evidence type="ECO:0000256" key="3">
    <source>
        <dbReference type="ARBA" id="ARBA00022676"/>
    </source>
</evidence>
<dbReference type="EMBL" id="OBDY01000009">
    <property type="protein sequence ID" value="SNY49274.1"/>
    <property type="molecule type" value="Genomic_DNA"/>
</dbReference>
<reference evidence="6 7" key="1">
    <citation type="submission" date="2017-09" db="EMBL/GenBank/DDBJ databases">
        <authorList>
            <person name="Ehlers B."/>
            <person name="Leendertz F.H."/>
        </authorList>
    </citation>
    <scope>NUCLEOTIDE SEQUENCE [LARGE SCALE GENOMIC DNA]</scope>
    <source>
        <strain evidence="6 7">CGMCC 4.6857</strain>
    </source>
</reference>
<dbReference type="Proteomes" id="UP000219612">
    <property type="component" value="Unassembled WGS sequence"/>
</dbReference>
<dbReference type="Pfam" id="PF00535">
    <property type="entry name" value="Glycos_transf_2"/>
    <property type="match status" value="1"/>
</dbReference>
<proteinExistence type="inferred from homology"/>
<dbReference type="Gene3D" id="3.90.550.10">
    <property type="entry name" value="Spore Coat Polysaccharide Biosynthesis Protein SpsA, Chain A"/>
    <property type="match status" value="1"/>
</dbReference>
<keyword evidence="7" id="KW-1185">Reference proteome</keyword>